<dbReference type="Proteomes" id="UP000236291">
    <property type="component" value="Unassembled WGS sequence"/>
</dbReference>
<dbReference type="AlphaFoldDB" id="A0A2K3M0L0"/>
<evidence type="ECO:0000313" key="1">
    <source>
        <dbReference type="EMBL" id="PNX84327.1"/>
    </source>
</evidence>
<gene>
    <name evidence="1" type="ORF">L195_g040385</name>
</gene>
<dbReference type="EMBL" id="ASHM01046093">
    <property type="protein sequence ID" value="PNX84327.1"/>
    <property type="molecule type" value="Genomic_DNA"/>
</dbReference>
<organism evidence="1 2">
    <name type="scientific">Trifolium pratense</name>
    <name type="common">Red clover</name>
    <dbReference type="NCBI Taxonomy" id="57577"/>
    <lineage>
        <taxon>Eukaryota</taxon>
        <taxon>Viridiplantae</taxon>
        <taxon>Streptophyta</taxon>
        <taxon>Embryophyta</taxon>
        <taxon>Tracheophyta</taxon>
        <taxon>Spermatophyta</taxon>
        <taxon>Magnoliopsida</taxon>
        <taxon>eudicotyledons</taxon>
        <taxon>Gunneridae</taxon>
        <taxon>Pentapetalae</taxon>
        <taxon>rosids</taxon>
        <taxon>fabids</taxon>
        <taxon>Fabales</taxon>
        <taxon>Fabaceae</taxon>
        <taxon>Papilionoideae</taxon>
        <taxon>50 kb inversion clade</taxon>
        <taxon>NPAAA clade</taxon>
        <taxon>Hologalegina</taxon>
        <taxon>IRL clade</taxon>
        <taxon>Trifolieae</taxon>
        <taxon>Trifolium</taxon>
    </lineage>
</organism>
<reference evidence="1 2" key="2">
    <citation type="journal article" date="2017" name="Front. Plant Sci.">
        <title>Gene Classification and Mining of Molecular Markers Useful in Red Clover (Trifolium pratense) Breeding.</title>
        <authorList>
            <person name="Istvanek J."/>
            <person name="Dluhosova J."/>
            <person name="Dluhos P."/>
            <person name="Patkova L."/>
            <person name="Nedelnik J."/>
            <person name="Repkova J."/>
        </authorList>
    </citation>
    <scope>NUCLEOTIDE SEQUENCE [LARGE SCALE GENOMIC DNA]</scope>
    <source>
        <strain evidence="2">cv. Tatra</strain>
        <tissue evidence="1">Young leaves</tissue>
    </source>
</reference>
<evidence type="ECO:0000313" key="2">
    <source>
        <dbReference type="Proteomes" id="UP000236291"/>
    </source>
</evidence>
<comment type="caution">
    <text evidence="1">The sequence shown here is derived from an EMBL/GenBank/DDBJ whole genome shotgun (WGS) entry which is preliminary data.</text>
</comment>
<name>A0A2K3M0L0_TRIPR</name>
<sequence length="110" mass="12481">RVYVLLVSSFCGMARRIFQGRSFPLPVERGTMFGEGIFPLEVIGLLVPRLIVEEMLRILHLMDAACYCGHVLWRLFQLPVIRACPQRRGDIYVGDSDESLEGRVVLLDGM</sequence>
<proteinExistence type="predicted"/>
<reference evidence="1 2" key="1">
    <citation type="journal article" date="2014" name="Am. J. Bot.">
        <title>Genome assembly and annotation for red clover (Trifolium pratense; Fabaceae).</title>
        <authorList>
            <person name="Istvanek J."/>
            <person name="Jaros M."/>
            <person name="Krenek A."/>
            <person name="Repkova J."/>
        </authorList>
    </citation>
    <scope>NUCLEOTIDE SEQUENCE [LARGE SCALE GENOMIC DNA]</scope>
    <source>
        <strain evidence="2">cv. Tatra</strain>
        <tissue evidence="1">Young leaves</tissue>
    </source>
</reference>
<feature type="non-terminal residue" evidence="1">
    <location>
        <position position="1"/>
    </location>
</feature>
<protein>
    <submittedName>
        <fullName evidence="1">Uncharacterized protein</fullName>
    </submittedName>
</protein>
<accession>A0A2K3M0L0</accession>